<reference evidence="7 8" key="1">
    <citation type="submission" date="2024-08" db="EMBL/GenBank/DDBJ databases">
        <authorList>
            <person name="Cucini C."/>
            <person name="Frati F."/>
        </authorList>
    </citation>
    <scope>NUCLEOTIDE SEQUENCE [LARGE SCALE GENOMIC DNA]</scope>
</reference>
<organism evidence="7 8">
    <name type="scientific">Orchesella dallaii</name>
    <dbReference type="NCBI Taxonomy" id="48710"/>
    <lineage>
        <taxon>Eukaryota</taxon>
        <taxon>Metazoa</taxon>
        <taxon>Ecdysozoa</taxon>
        <taxon>Arthropoda</taxon>
        <taxon>Hexapoda</taxon>
        <taxon>Collembola</taxon>
        <taxon>Entomobryomorpha</taxon>
        <taxon>Entomobryoidea</taxon>
        <taxon>Orchesellidae</taxon>
        <taxon>Orchesellinae</taxon>
        <taxon>Orchesella</taxon>
    </lineage>
</organism>
<keyword evidence="5 6" id="KW-0472">Membrane</keyword>
<proteinExistence type="inferred from homology"/>
<evidence type="ECO:0008006" key="9">
    <source>
        <dbReference type="Google" id="ProtNLM"/>
    </source>
</evidence>
<keyword evidence="4 6" id="KW-1133">Transmembrane helix</keyword>
<dbReference type="PANTHER" id="PTHR11266">
    <property type="entry name" value="PEROXISOMAL MEMBRANE PROTEIN 2, PXMP2 MPV17"/>
    <property type="match status" value="1"/>
</dbReference>
<feature type="transmembrane region" description="Helical" evidence="6">
    <location>
        <begin position="147"/>
        <end position="165"/>
    </location>
</feature>
<evidence type="ECO:0000256" key="3">
    <source>
        <dbReference type="ARBA" id="ARBA00022692"/>
    </source>
</evidence>
<feature type="transmembrane region" description="Helical" evidence="6">
    <location>
        <begin position="115"/>
        <end position="135"/>
    </location>
</feature>
<evidence type="ECO:0000256" key="5">
    <source>
        <dbReference type="ARBA" id="ARBA00023136"/>
    </source>
</evidence>
<comment type="similarity">
    <text evidence="2 6">Belongs to the peroxisomal membrane protein PXMP2/4 family.</text>
</comment>
<sequence length="208" mass="24184">MSLSLSSMPRPSSLFTLLRNGTLHMFRKHFLLTNMCISGSLSAVADCIEQHYEKFKEPERKYDLRRTCNMTAAGLTTGIVCHYWYIWLDNITLRGSPFKIAVKKMLLDQLINSPVTIVTFFATLAVMEGISLWDLRQELRCKSGKIYLLEWVLWPPLQLINFFWLPLNYRVLYVNSISMFEDVFVSYIKHETPADCEASQKREAEVLN</sequence>
<name>A0ABP1RQI7_9HEXA</name>
<protein>
    <recommendedName>
        <fullName evidence="9">Mpv17-like protein 2</fullName>
    </recommendedName>
</protein>
<feature type="transmembrane region" description="Helical" evidence="6">
    <location>
        <begin position="68"/>
        <end position="87"/>
    </location>
</feature>
<comment type="subcellular location">
    <subcellularLocation>
        <location evidence="1">Membrane</location>
        <topology evidence="1">Multi-pass membrane protein</topology>
    </subcellularLocation>
</comment>
<comment type="caution">
    <text evidence="7">The sequence shown here is derived from an EMBL/GenBank/DDBJ whole genome shotgun (WGS) entry which is preliminary data.</text>
</comment>
<evidence type="ECO:0000256" key="6">
    <source>
        <dbReference type="RuleBase" id="RU363053"/>
    </source>
</evidence>
<keyword evidence="8" id="KW-1185">Reference proteome</keyword>
<evidence type="ECO:0000313" key="7">
    <source>
        <dbReference type="EMBL" id="CAL8133145.1"/>
    </source>
</evidence>
<dbReference type="EMBL" id="CAXLJM020000096">
    <property type="protein sequence ID" value="CAL8133145.1"/>
    <property type="molecule type" value="Genomic_DNA"/>
</dbReference>
<accession>A0ABP1RQI7</accession>
<dbReference type="PANTHER" id="PTHR11266:SF8">
    <property type="entry name" value="MPV17-LIKE PROTEIN 2"/>
    <property type="match status" value="1"/>
</dbReference>
<evidence type="ECO:0000256" key="1">
    <source>
        <dbReference type="ARBA" id="ARBA00004141"/>
    </source>
</evidence>
<dbReference type="InterPro" id="IPR007248">
    <property type="entry name" value="Mpv17_PMP22"/>
</dbReference>
<evidence type="ECO:0000256" key="4">
    <source>
        <dbReference type="ARBA" id="ARBA00022989"/>
    </source>
</evidence>
<gene>
    <name evidence="7" type="ORF">ODALV1_LOCUS24930</name>
</gene>
<evidence type="ECO:0000313" key="8">
    <source>
        <dbReference type="Proteomes" id="UP001642540"/>
    </source>
</evidence>
<keyword evidence="3 6" id="KW-0812">Transmembrane</keyword>
<evidence type="ECO:0000256" key="2">
    <source>
        <dbReference type="ARBA" id="ARBA00006824"/>
    </source>
</evidence>
<dbReference type="Proteomes" id="UP001642540">
    <property type="component" value="Unassembled WGS sequence"/>
</dbReference>
<dbReference type="Pfam" id="PF04117">
    <property type="entry name" value="Mpv17_PMP22"/>
    <property type="match status" value="1"/>
</dbReference>